<dbReference type="Gene3D" id="1.10.245.10">
    <property type="entry name" value="SWIB/MDM2 domain"/>
    <property type="match status" value="1"/>
</dbReference>
<evidence type="ECO:0000313" key="3">
    <source>
        <dbReference type="Proteomes" id="UP000053237"/>
    </source>
</evidence>
<dbReference type="SUPFAM" id="SSF47592">
    <property type="entry name" value="SWIB/MDM2 domain"/>
    <property type="match status" value="1"/>
</dbReference>
<proteinExistence type="predicted"/>
<dbReference type="EMBL" id="CAIX01000157">
    <property type="protein sequence ID" value="CCI47220.1"/>
    <property type="molecule type" value="Genomic_DNA"/>
</dbReference>
<evidence type="ECO:0000313" key="2">
    <source>
        <dbReference type="EMBL" id="CCI47220.1"/>
    </source>
</evidence>
<protein>
    <recommendedName>
        <fullName evidence="1">DM2 domain-containing protein</fullName>
    </recommendedName>
</protein>
<dbReference type="InterPro" id="IPR036885">
    <property type="entry name" value="SWIB_MDM2_dom_sf"/>
</dbReference>
<dbReference type="Pfam" id="PF02201">
    <property type="entry name" value="SWIB"/>
    <property type="match status" value="1"/>
</dbReference>
<accession>A0A024GL02</accession>
<dbReference type="InterPro" id="IPR003121">
    <property type="entry name" value="SWIB_MDM2_domain"/>
</dbReference>
<dbReference type="CDD" id="cd00855">
    <property type="entry name" value="SWIB-MDM2"/>
    <property type="match status" value="1"/>
</dbReference>
<reference evidence="2 3" key="1">
    <citation type="submission" date="2012-05" db="EMBL/GenBank/DDBJ databases">
        <title>Recombination and specialization in a pathogen metapopulation.</title>
        <authorList>
            <person name="Gardiner A."/>
            <person name="Kemen E."/>
            <person name="Schultz-Larsen T."/>
            <person name="MacLean D."/>
            <person name="Van Oosterhout C."/>
            <person name="Jones J.D.G."/>
        </authorList>
    </citation>
    <scope>NUCLEOTIDE SEQUENCE [LARGE SCALE GENOMIC DNA]</scope>
    <source>
        <strain evidence="2 3">Ac Nc2</strain>
    </source>
</reference>
<dbReference type="AlphaFoldDB" id="A0A024GL02"/>
<comment type="caution">
    <text evidence="2">The sequence shown here is derived from an EMBL/GenBank/DDBJ whole genome shotgun (WGS) entry which is preliminary data.</text>
</comment>
<evidence type="ECO:0000259" key="1">
    <source>
        <dbReference type="PROSITE" id="PS51925"/>
    </source>
</evidence>
<sequence>MTSLLEALQYSCSLDPNAKRSLFLQEKVHLLRQMDDLQRDIDHKIRQYASNFSDISTESTQVLIRRVIRLRVSHIFPHNDQIAEEIDAQNEQWRLEIQLEDSKHLATYFRKIIVKCDASDTNIFAVEWTNYQKSSQEMEKLEITRSGLIPNAIVIQLVPTHISERYALSRELKEIIGEHLQRNSENDTNVDAFTKKEILVAFWEYVFHRNLMKEENPSILECDEKLKVIFNACKSVPYASITIALERHLFLQESIDIVYKVKDSSSQSFELKVFVPNEICKRKREIRSEWEQLRQKQEIRLMQLEKHRFNTEKQLLEVLQRQQWMRHFALNPVEFMRKVEHSQKADKEVLINGRQSSNTASQDAQFHQPWAADIISDIQAIPEASLLNGSKGSI</sequence>
<dbReference type="STRING" id="65357.A0A024GL02"/>
<dbReference type="InParanoid" id="A0A024GL02"/>
<dbReference type="OrthoDB" id="10263741at2759"/>
<dbReference type="PANTHER" id="PTHR13844">
    <property type="entry name" value="SWI/SNF-RELATED MATRIX-ASSOCIATED ACTIN-DEPENDENT REGULATOR OF CHROMATIN SUBFAMILY D"/>
    <property type="match status" value="1"/>
</dbReference>
<gene>
    <name evidence="2" type="ORF">BN9_081980</name>
</gene>
<keyword evidence="3" id="KW-1185">Reference proteome</keyword>
<dbReference type="PROSITE" id="PS51925">
    <property type="entry name" value="SWIB_MDM2"/>
    <property type="match status" value="1"/>
</dbReference>
<organism evidence="2 3">
    <name type="scientific">Albugo candida</name>
    <dbReference type="NCBI Taxonomy" id="65357"/>
    <lineage>
        <taxon>Eukaryota</taxon>
        <taxon>Sar</taxon>
        <taxon>Stramenopiles</taxon>
        <taxon>Oomycota</taxon>
        <taxon>Peronosporomycetes</taxon>
        <taxon>Albuginales</taxon>
        <taxon>Albuginaceae</taxon>
        <taxon>Albugo</taxon>
    </lineage>
</organism>
<name>A0A024GL02_9STRA</name>
<dbReference type="Proteomes" id="UP000053237">
    <property type="component" value="Unassembled WGS sequence"/>
</dbReference>
<feature type="domain" description="DM2" evidence="1">
    <location>
        <begin position="161"/>
        <end position="251"/>
    </location>
</feature>